<feature type="domain" description="DNA topoisomerase type IA zn finger" evidence="1">
    <location>
        <begin position="90"/>
        <end position="126"/>
    </location>
</feature>
<dbReference type="PANTHER" id="PTHR42785:SF1">
    <property type="entry name" value="DNA TOPOISOMERASE"/>
    <property type="match status" value="1"/>
</dbReference>
<dbReference type="InterPro" id="IPR013498">
    <property type="entry name" value="Topo_IA_Znf"/>
</dbReference>
<feature type="domain" description="DNA topoisomerase type IA zn finger" evidence="1">
    <location>
        <begin position="41"/>
        <end position="77"/>
    </location>
</feature>
<dbReference type="Proteomes" id="UP000018217">
    <property type="component" value="Unassembled WGS sequence"/>
</dbReference>
<organism evidence="2 3">
    <name type="scientific">Erwinia piriflorinigrans CFBP 5888</name>
    <dbReference type="NCBI Taxonomy" id="1161919"/>
    <lineage>
        <taxon>Bacteria</taxon>
        <taxon>Pseudomonadati</taxon>
        <taxon>Pseudomonadota</taxon>
        <taxon>Gammaproteobacteria</taxon>
        <taxon>Enterobacterales</taxon>
        <taxon>Erwiniaceae</taxon>
        <taxon>Erwinia</taxon>
    </lineage>
</organism>
<dbReference type="Pfam" id="PF01396">
    <property type="entry name" value="Zn_ribbon_Top1"/>
    <property type="match status" value="3"/>
</dbReference>
<dbReference type="PANTHER" id="PTHR42785">
    <property type="entry name" value="DNA TOPOISOMERASE, TYPE IA, CORE"/>
    <property type="match status" value="1"/>
</dbReference>
<keyword evidence="3" id="KW-1185">Reference proteome</keyword>
<dbReference type="InterPro" id="IPR000380">
    <property type="entry name" value="Topo_IA"/>
</dbReference>
<dbReference type="EMBL" id="CAHS01000022">
    <property type="protein sequence ID" value="CCG88791.1"/>
    <property type="molecule type" value="Genomic_DNA"/>
</dbReference>
<name>V5ZCX2_9GAMM</name>
<dbReference type="GO" id="GO:0003677">
    <property type="term" value="F:DNA binding"/>
    <property type="evidence" value="ECO:0007669"/>
    <property type="project" value="InterPro"/>
</dbReference>
<protein>
    <recommendedName>
        <fullName evidence="1">DNA topoisomerase type IA zn finger domain-containing protein</fullName>
    </recommendedName>
</protein>
<dbReference type="SUPFAM" id="SSF57783">
    <property type="entry name" value="Zinc beta-ribbon"/>
    <property type="match status" value="2"/>
</dbReference>
<reference evidence="2 3" key="1">
    <citation type="journal article" date="2013" name="Syst. Appl. Microbiol.">
        <title>Phylogenetic position and virulence apparatus of the pear flower necrosis pathogen Erwinia piriflorinigrans CFBP 5888T as assessed by comparative genomics.</title>
        <authorList>
            <person name="Smits T.H."/>
            <person name="Rezzonico F."/>
            <person name="Lopez M.M."/>
            <person name="Blom J."/>
            <person name="Goesmann A."/>
            <person name="Frey J.E."/>
            <person name="Duffy B."/>
        </authorList>
    </citation>
    <scope>NUCLEOTIDE SEQUENCE [LARGE SCALE GENOMIC DNA]</scope>
    <source>
        <strain evidence="3">CFBP5888</strain>
    </source>
</reference>
<proteinExistence type="predicted"/>
<dbReference type="GO" id="GO:0003917">
    <property type="term" value="F:DNA topoisomerase type I (single strand cut, ATP-independent) activity"/>
    <property type="evidence" value="ECO:0007669"/>
    <property type="project" value="InterPro"/>
</dbReference>
<evidence type="ECO:0000259" key="1">
    <source>
        <dbReference type="Pfam" id="PF01396"/>
    </source>
</evidence>
<dbReference type="Gene3D" id="3.30.65.10">
    <property type="entry name" value="Bacterial Topoisomerase I, domain 1"/>
    <property type="match status" value="3"/>
</dbReference>
<gene>
    <name evidence="2" type="primary">yrdD</name>
    <name evidence="2" type="ORF">EPIR_3428</name>
</gene>
<comment type="caution">
    <text evidence="2">The sequence shown here is derived from an EMBL/GenBank/DDBJ whole genome shotgun (WGS) entry which is preliminary data.</text>
</comment>
<feature type="domain" description="DNA topoisomerase type IA zn finger" evidence="1">
    <location>
        <begin position="134"/>
        <end position="170"/>
    </location>
</feature>
<dbReference type="STRING" id="1161919.EPIR_3428"/>
<evidence type="ECO:0000313" key="2">
    <source>
        <dbReference type="EMBL" id="CCG88791.1"/>
    </source>
</evidence>
<dbReference type="FunFam" id="3.30.65.10:FF:000005">
    <property type="entry name" value="Predicted DNA topoisomerase"/>
    <property type="match status" value="1"/>
</dbReference>
<dbReference type="GO" id="GO:0005694">
    <property type="term" value="C:chromosome"/>
    <property type="evidence" value="ECO:0007669"/>
    <property type="project" value="InterPro"/>
</dbReference>
<dbReference type="AlphaFoldDB" id="V5ZCX2"/>
<accession>V5ZCX2</accession>
<dbReference type="GO" id="GO:0006265">
    <property type="term" value="P:DNA topological change"/>
    <property type="evidence" value="ECO:0007669"/>
    <property type="project" value="InterPro"/>
</dbReference>
<evidence type="ECO:0000313" key="3">
    <source>
        <dbReference type="Proteomes" id="UP000018217"/>
    </source>
</evidence>
<sequence>MPINKWKNCFSTPMKECCTEDCLSVNNVMNKTALFAARKNEPCPQCGAELVIRSGKHGAFLGCPQYPACDFIRPLKSQAEGHIIKVLDGQLCPQCGGGLVLRQGRYGMFVACDDYPECDHTETIDKPDETTLACPQCQNGKLIQRRSRYGKTFHACDRYPDCQFAVNFNPVEGVCEFCQFPLLIEKKTARGTKRSCASKACGKPVISGNRSEEEPRG</sequence>